<protein>
    <submittedName>
        <fullName evidence="2">Uncharacterized protein</fullName>
    </submittedName>
</protein>
<gene>
    <name evidence="2" type="ORF">SKAU_G00044880</name>
</gene>
<keyword evidence="3" id="KW-1185">Reference proteome</keyword>
<sequence length="152" mass="16740">MGQATGRSPRRSPAPPATLNRLAPRIRSARGGEGRGSESDYSVSPAQNSCSFTRRTERAQIFHFCPSGRIKPPHRFPALNRLVKERELLSGLVKRLDEKCSVTVSQALMISVLKARWPPGAPALLHLTGRLRDSPEVATATGMALVEESWWQ</sequence>
<dbReference type="Proteomes" id="UP001152622">
    <property type="component" value="Chromosome 2"/>
</dbReference>
<dbReference type="AlphaFoldDB" id="A0A9Q1J8U7"/>
<evidence type="ECO:0000256" key="1">
    <source>
        <dbReference type="SAM" id="MobiDB-lite"/>
    </source>
</evidence>
<feature type="region of interest" description="Disordered" evidence="1">
    <location>
        <begin position="1"/>
        <end position="49"/>
    </location>
</feature>
<reference evidence="2" key="1">
    <citation type="journal article" date="2023" name="Science">
        <title>Genome structures resolve the early diversification of teleost fishes.</title>
        <authorList>
            <person name="Parey E."/>
            <person name="Louis A."/>
            <person name="Montfort J."/>
            <person name="Bouchez O."/>
            <person name="Roques C."/>
            <person name="Iampietro C."/>
            <person name="Lluch J."/>
            <person name="Castinel A."/>
            <person name="Donnadieu C."/>
            <person name="Desvignes T."/>
            <person name="Floi Bucao C."/>
            <person name="Jouanno E."/>
            <person name="Wen M."/>
            <person name="Mejri S."/>
            <person name="Dirks R."/>
            <person name="Jansen H."/>
            <person name="Henkel C."/>
            <person name="Chen W.J."/>
            <person name="Zahm M."/>
            <person name="Cabau C."/>
            <person name="Klopp C."/>
            <person name="Thompson A.W."/>
            <person name="Robinson-Rechavi M."/>
            <person name="Braasch I."/>
            <person name="Lecointre G."/>
            <person name="Bobe J."/>
            <person name="Postlethwait J.H."/>
            <person name="Berthelot C."/>
            <person name="Roest Crollius H."/>
            <person name="Guiguen Y."/>
        </authorList>
    </citation>
    <scope>NUCLEOTIDE SEQUENCE</scope>
    <source>
        <strain evidence="2">WJC10195</strain>
    </source>
</reference>
<evidence type="ECO:0000313" key="3">
    <source>
        <dbReference type="Proteomes" id="UP001152622"/>
    </source>
</evidence>
<name>A0A9Q1J8U7_SYNKA</name>
<organism evidence="2 3">
    <name type="scientific">Synaphobranchus kaupii</name>
    <name type="common">Kaup's arrowtooth eel</name>
    <dbReference type="NCBI Taxonomy" id="118154"/>
    <lineage>
        <taxon>Eukaryota</taxon>
        <taxon>Metazoa</taxon>
        <taxon>Chordata</taxon>
        <taxon>Craniata</taxon>
        <taxon>Vertebrata</taxon>
        <taxon>Euteleostomi</taxon>
        <taxon>Actinopterygii</taxon>
        <taxon>Neopterygii</taxon>
        <taxon>Teleostei</taxon>
        <taxon>Anguilliformes</taxon>
        <taxon>Synaphobranchidae</taxon>
        <taxon>Synaphobranchus</taxon>
    </lineage>
</organism>
<evidence type="ECO:0000313" key="2">
    <source>
        <dbReference type="EMBL" id="KAJ8373908.1"/>
    </source>
</evidence>
<proteinExistence type="predicted"/>
<accession>A0A9Q1J8U7</accession>
<dbReference type="EMBL" id="JAINUF010000002">
    <property type="protein sequence ID" value="KAJ8373908.1"/>
    <property type="molecule type" value="Genomic_DNA"/>
</dbReference>
<comment type="caution">
    <text evidence="2">The sequence shown here is derived from an EMBL/GenBank/DDBJ whole genome shotgun (WGS) entry which is preliminary data.</text>
</comment>